<evidence type="ECO:0000256" key="3">
    <source>
        <dbReference type="ARBA" id="ARBA00023015"/>
    </source>
</evidence>
<protein>
    <recommendedName>
        <fullName evidence="2">Regulatory protein zeste</fullName>
    </recommendedName>
</protein>
<keyword evidence="9" id="KW-1185">Reference proteome</keyword>
<comment type="subunit">
    <text evidence="1">Self-associates forming complexes of several hundred monomers.</text>
</comment>
<evidence type="ECO:0000256" key="6">
    <source>
        <dbReference type="SAM" id="Coils"/>
    </source>
</evidence>
<feature type="coiled-coil region" evidence="6">
    <location>
        <begin position="233"/>
        <end position="276"/>
    </location>
</feature>
<gene>
    <name evidence="8" type="ORF">MELIAE_LOCUS663</name>
</gene>
<evidence type="ECO:0000313" key="8">
    <source>
        <dbReference type="EMBL" id="CAH0546515.1"/>
    </source>
</evidence>
<evidence type="ECO:0000256" key="5">
    <source>
        <dbReference type="ARBA" id="ARBA00025466"/>
    </source>
</evidence>
<organism evidence="8 9">
    <name type="scientific">Brassicogethes aeneus</name>
    <name type="common">Rape pollen beetle</name>
    <name type="synonym">Meligethes aeneus</name>
    <dbReference type="NCBI Taxonomy" id="1431903"/>
    <lineage>
        <taxon>Eukaryota</taxon>
        <taxon>Metazoa</taxon>
        <taxon>Ecdysozoa</taxon>
        <taxon>Arthropoda</taxon>
        <taxon>Hexapoda</taxon>
        <taxon>Insecta</taxon>
        <taxon>Pterygota</taxon>
        <taxon>Neoptera</taxon>
        <taxon>Endopterygota</taxon>
        <taxon>Coleoptera</taxon>
        <taxon>Polyphaga</taxon>
        <taxon>Cucujiformia</taxon>
        <taxon>Nitidulidae</taxon>
        <taxon>Meligethinae</taxon>
        <taxon>Brassicogethes</taxon>
    </lineage>
</organism>
<reference evidence="8" key="1">
    <citation type="submission" date="2021-12" db="EMBL/GenBank/DDBJ databases">
        <authorList>
            <person name="King R."/>
        </authorList>
    </citation>
    <scope>NUCLEOTIDE SEQUENCE</scope>
</reference>
<dbReference type="PANTHER" id="PTHR23098:SF23">
    <property type="entry name" value="MYB-RELATED TRANSCRIPTION FACTOR, PARTNER OF PROFILIN-LIKE ISOFORM X2-RELATED"/>
    <property type="match status" value="1"/>
</dbReference>
<name>A0A9P0AMH5_BRAAE</name>
<dbReference type="Proteomes" id="UP001154078">
    <property type="component" value="Chromosome 1"/>
</dbReference>
<evidence type="ECO:0000259" key="7">
    <source>
        <dbReference type="SMART" id="SM00717"/>
    </source>
</evidence>
<dbReference type="SMART" id="SM00717">
    <property type="entry name" value="SANT"/>
    <property type="match status" value="1"/>
</dbReference>
<dbReference type="OrthoDB" id="6783928at2759"/>
<comment type="function">
    <text evidence="5">Involved in transvection phenomena (= synapsis-dependent gene expression), where the synaptic pairing of chromosomes carrying genes with which zeste interacts influences the expression of these genes. Zeste binds to DNA and stimulates transcription from a nearby promoter.</text>
</comment>
<dbReference type="AlphaFoldDB" id="A0A9P0AMH5"/>
<feature type="domain" description="Myb-like" evidence="7">
    <location>
        <begin position="9"/>
        <end position="80"/>
    </location>
</feature>
<evidence type="ECO:0000256" key="4">
    <source>
        <dbReference type="ARBA" id="ARBA00023163"/>
    </source>
</evidence>
<keyword evidence="3" id="KW-0805">Transcription regulation</keyword>
<dbReference type="Pfam" id="PF13873">
    <property type="entry name" value="Myb_DNA-bind_5"/>
    <property type="match status" value="1"/>
</dbReference>
<evidence type="ECO:0000256" key="2">
    <source>
        <dbReference type="ARBA" id="ARBA00016807"/>
    </source>
</evidence>
<evidence type="ECO:0000256" key="1">
    <source>
        <dbReference type="ARBA" id="ARBA00011764"/>
    </source>
</evidence>
<keyword evidence="6" id="KW-0175">Coiled coil</keyword>
<dbReference type="InterPro" id="IPR028002">
    <property type="entry name" value="Myb_DNA-bind_5"/>
</dbReference>
<dbReference type="EMBL" id="OV121132">
    <property type="protein sequence ID" value="CAH0546515.1"/>
    <property type="molecule type" value="Genomic_DNA"/>
</dbReference>
<keyword evidence="4" id="KW-0804">Transcription</keyword>
<accession>A0A9P0AMH5</accession>
<evidence type="ECO:0000313" key="9">
    <source>
        <dbReference type="Proteomes" id="UP001154078"/>
    </source>
</evidence>
<dbReference type="InterPro" id="IPR001005">
    <property type="entry name" value="SANT/Myb"/>
</dbReference>
<dbReference type="PANTHER" id="PTHR23098">
    <property type="entry name" value="AGAP001331-PA-RELATED"/>
    <property type="match status" value="1"/>
</dbReference>
<sequence>MASNRQRKKNNNFTGEEQELLMALVRTHKNVIENKKSGQTTWDMKNNTWNQIEQEFNSQSKSMFRDAHSLKTKFRNMKKECKEKFSANKKSMLKTGGGAPEELDIKSTDVEMKDLIGTTVVEGLPSVYDDDWDDETETLNDSQVEEIQVVIDNGSSEEMLNVSKQPLNKKLFVEKDQSSTPIIKTEQKGVKNWSHYTPIMLQGPVDSKLKLKNKANESGITKNRPKRILSCTKAKLYEEVMEAKLDFMQLQKDKFLEEHMIRRKILQMELKLKEAELLNAHISLPNDQD</sequence>
<proteinExistence type="predicted"/>
<dbReference type="GO" id="GO:0005634">
    <property type="term" value="C:nucleus"/>
    <property type="evidence" value="ECO:0007669"/>
    <property type="project" value="TreeGrafter"/>
</dbReference>